<evidence type="ECO:0000313" key="2">
    <source>
        <dbReference type="Proteomes" id="UP000218542"/>
    </source>
</evidence>
<gene>
    <name evidence="1" type="ORF">SCALIN_C22_0088</name>
</gene>
<organism evidence="1 2">
    <name type="scientific">Candidatus Scalindua japonica</name>
    <dbReference type="NCBI Taxonomy" id="1284222"/>
    <lineage>
        <taxon>Bacteria</taxon>
        <taxon>Pseudomonadati</taxon>
        <taxon>Planctomycetota</taxon>
        <taxon>Candidatus Brocadiia</taxon>
        <taxon>Candidatus Brocadiales</taxon>
        <taxon>Candidatus Scalinduaceae</taxon>
        <taxon>Candidatus Scalindua</taxon>
    </lineage>
</organism>
<accession>A0A286TZT7</accession>
<dbReference type="AlphaFoldDB" id="A0A286TZT7"/>
<proteinExistence type="predicted"/>
<protein>
    <submittedName>
        <fullName evidence="1">GTPase</fullName>
    </submittedName>
</protein>
<name>A0A286TZT7_9BACT</name>
<keyword evidence="2" id="KW-1185">Reference proteome</keyword>
<comment type="caution">
    <text evidence="1">The sequence shown here is derived from an EMBL/GenBank/DDBJ whole genome shotgun (WGS) entry which is preliminary data.</text>
</comment>
<evidence type="ECO:0000313" key="1">
    <source>
        <dbReference type="EMBL" id="GAX61378.1"/>
    </source>
</evidence>
<dbReference type="Proteomes" id="UP000218542">
    <property type="component" value="Unassembled WGS sequence"/>
</dbReference>
<reference evidence="1 2" key="1">
    <citation type="journal article" date="2017" name="Environ. Microbiol. Rep.">
        <title>Genetic diversity of marine anaerobic ammonium-oxidizing bacteria as revealed by genomic and proteomic analyses of 'Candidatus Scalindua japonica'.</title>
        <authorList>
            <person name="Oshiki M."/>
            <person name="Mizuto K."/>
            <person name="Kimura Z."/>
            <person name="Kindaichi T."/>
            <person name="Satoh H."/>
            <person name="Okabe S."/>
        </authorList>
    </citation>
    <scope>NUCLEOTIDE SEQUENCE [LARGE SCALE GENOMIC DNA]</scope>
    <source>
        <strain evidence="2">husup-a2</strain>
    </source>
</reference>
<dbReference type="EMBL" id="BAOS01000022">
    <property type="protein sequence ID" value="GAX61378.1"/>
    <property type="molecule type" value="Genomic_DNA"/>
</dbReference>
<sequence>MILNQFITEHYRIMVLYDLKYGNKIICTIYIDSTGFLFQMSKFTNTQMATLPLRTSAESDMKILWGIENNQAGMVNK</sequence>